<feature type="transmembrane region" description="Helical" evidence="4">
    <location>
        <begin position="283"/>
        <end position="303"/>
    </location>
</feature>
<dbReference type="InterPro" id="IPR050327">
    <property type="entry name" value="Proton-linked_MCT"/>
</dbReference>
<accession>A0A1G4KCY2</accession>
<gene>
    <name evidence="5" type="ORF">LAMI_0G17854G</name>
</gene>
<dbReference type="Proteomes" id="UP000191024">
    <property type="component" value="Chromosome G"/>
</dbReference>
<keyword evidence="4" id="KW-0472">Membrane</keyword>
<dbReference type="EMBL" id="LT598469">
    <property type="protein sequence ID" value="SCV02320.1"/>
    <property type="molecule type" value="Genomic_DNA"/>
</dbReference>
<keyword evidence="4" id="KW-1133">Transmembrane helix</keyword>
<comment type="similarity">
    <text evidence="2">Belongs to the major facilitator superfamily. Monocarboxylate porter (TC 2.A.1.13) family.</text>
</comment>
<dbReference type="GO" id="GO:0016020">
    <property type="term" value="C:membrane"/>
    <property type="evidence" value="ECO:0007669"/>
    <property type="project" value="UniProtKB-SubCell"/>
</dbReference>
<feature type="transmembrane region" description="Helical" evidence="4">
    <location>
        <begin position="338"/>
        <end position="362"/>
    </location>
</feature>
<dbReference type="SUPFAM" id="SSF103473">
    <property type="entry name" value="MFS general substrate transporter"/>
    <property type="match status" value="1"/>
</dbReference>
<evidence type="ECO:0000256" key="2">
    <source>
        <dbReference type="ARBA" id="ARBA00006727"/>
    </source>
</evidence>
<feature type="region of interest" description="Disordered" evidence="3">
    <location>
        <begin position="1"/>
        <end position="54"/>
    </location>
</feature>
<proteinExistence type="inferred from homology"/>
<evidence type="ECO:0000313" key="5">
    <source>
        <dbReference type="EMBL" id="SCV02320.1"/>
    </source>
</evidence>
<evidence type="ECO:0000313" key="6">
    <source>
        <dbReference type="Proteomes" id="UP000191024"/>
    </source>
</evidence>
<dbReference type="PANTHER" id="PTHR11360">
    <property type="entry name" value="MONOCARBOXYLATE TRANSPORTER"/>
    <property type="match status" value="1"/>
</dbReference>
<evidence type="ECO:0000256" key="4">
    <source>
        <dbReference type="SAM" id="Phobius"/>
    </source>
</evidence>
<comment type="subcellular location">
    <subcellularLocation>
        <location evidence="1">Membrane</location>
        <topology evidence="1">Multi-pass membrane protein</topology>
    </subcellularLocation>
</comment>
<dbReference type="Pfam" id="PF07690">
    <property type="entry name" value="MFS_1"/>
    <property type="match status" value="1"/>
</dbReference>
<dbReference type="Gene3D" id="1.20.1250.20">
    <property type="entry name" value="MFS general substrate transporter like domains"/>
    <property type="match status" value="2"/>
</dbReference>
<evidence type="ECO:0000256" key="3">
    <source>
        <dbReference type="SAM" id="MobiDB-lite"/>
    </source>
</evidence>
<feature type="transmembrane region" description="Helical" evidence="4">
    <location>
        <begin position="497"/>
        <end position="515"/>
    </location>
</feature>
<feature type="transmembrane region" description="Helical" evidence="4">
    <location>
        <begin position="164"/>
        <end position="189"/>
    </location>
</feature>
<dbReference type="CDD" id="cd17352">
    <property type="entry name" value="MFS_MCT_SLC16"/>
    <property type="match status" value="1"/>
</dbReference>
<feature type="transmembrane region" description="Helical" evidence="4">
    <location>
        <begin position="426"/>
        <end position="450"/>
    </location>
</feature>
<keyword evidence="6" id="KW-1185">Reference proteome</keyword>
<dbReference type="InterPro" id="IPR036259">
    <property type="entry name" value="MFS_trans_sf"/>
</dbReference>
<feature type="transmembrane region" description="Helical" evidence="4">
    <location>
        <begin position="251"/>
        <end position="271"/>
    </location>
</feature>
<dbReference type="PANTHER" id="PTHR11360:SF315">
    <property type="entry name" value="TRANSPORTER MCH2-RELATED"/>
    <property type="match status" value="1"/>
</dbReference>
<feature type="transmembrane region" description="Helical" evidence="4">
    <location>
        <begin position="195"/>
        <end position="212"/>
    </location>
</feature>
<dbReference type="OrthoDB" id="2213137at2759"/>
<keyword evidence="4" id="KW-0812">Transmembrane</keyword>
<sequence length="581" mass="63720">MSSANASATSKQADDRDFGVLDRNSLSSEDLRLENNPSKASFIDQDHSNSRPQETAQMSSMFVAKCIVKGETEKALPTTFEVCKEHDIDTTNVTFCYSADDISNSPHNSYEDLKAPLEGGYGWVCCVCVTLIMFSTWGANSAFGVFLAYFFNNGVFLHATKFDYALIAGMTVAFGQGLAPLAMVLTRILGCKMPMYAGIVVLFLGFFLASFATKLWHLYVTQGVLVGISIALLYAPATTIIPGWFFKKRSLAIGVSLMGTGAGGVTYSLAVNKLIGETGHHYWALRMMAIVCSITLVVSVTLLKERNPSTPTGLSSLSKVRQQFEIVYSLQVSKMPNVLLLAVWFAFALFAYNLMIFTLSPYGVAKGLNSKQASLLTTSLNASQCLGRPVMGFLGDRIGKLNVTVILTTCLTVFMFAFWLNCHSFLQLLFFSICVGSCVGVANVMSTVLVADMVNVDYFLPAWSLVNAAGAPFLLVCEVVAQALVVERPTQNPYLHTQVFAGLCFSAALLLIMLLREFKVRKVLQEGLKTTEFEIEDCLKGARGDRNLELKNFVEEQELLGNLLTRGAKGFLRRMFYPVKV</sequence>
<feature type="transmembrane region" description="Helical" evidence="4">
    <location>
        <begin position="121"/>
        <end position="152"/>
    </location>
</feature>
<dbReference type="GO" id="GO:0022857">
    <property type="term" value="F:transmembrane transporter activity"/>
    <property type="evidence" value="ECO:0007669"/>
    <property type="project" value="InterPro"/>
</dbReference>
<protein>
    <submittedName>
        <fullName evidence="5">LAMI_0G17854g1_1</fullName>
    </submittedName>
</protein>
<evidence type="ECO:0000256" key="1">
    <source>
        <dbReference type="ARBA" id="ARBA00004141"/>
    </source>
</evidence>
<name>A0A1G4KCY2_9SACH</name>
<feature type="transmembrane region" description="Helical" evidence="4">
    <location>
        <begin position="462"/>
        <end position="485"/>
    </location>
</feature>
<dbReference type="AlphaFoldDB" id="A0A1G4KCY2"/>
<reference evidence="5 6" key="1">
    <citation type="submission" date="2016-03" db="EMBL/GenBank/DDBJ databases">
        <authorList>
            <person name="Devillers H."/>
        </authorList>
    </citation>
    <scope>NUCLEOTIDE SEQUENCE [LARGE SCALE GENOMIC DNA]</scope>
    <source>
        <strain evidence="5">CBS 11717</strain>
    </source>
</reference>
<dbReference type="InterPro" id="IPR011701">
    <property type="entry name" value="MFS"/>
</dbReference>
<organism evidence="5 6">
    <name type="scientific">Lachancea mirantina</name>
    <dbReference type="NCBI Taxonomy" id="1230905"/>
    <lineage>
        <taxon>Eukaryota</taxon>
        <taxon>Fungi</taxon>
        <taxon>Dikarya</taxon>
        <taxon>Ascomycota</taxon>
        <taxon>Saccharomycotina</taxon>
        <taxon>Saccharomycetes</taxon>
        <taxon>Saccharomycetales</taxon>
        <taxon>Saccharomycetaceae</taxon>
        <taxon>Lachancea</taxon>
    </lineage>
</organism>
<feature type="transmembrane region" description="Helical" evidence="4">
    <location>
        <begin position="224"/>
        <end position="245"/>
    </location>
</feature>
<feature type="transmembrane region" description="Helical" evidence="4">
    <location>
        <begin position="401"/>
        <end position="420"/>
    </location>
</feature>
<feature type="compositionally biased region" description="Polar residues" evidence="3">
    <location>
        <begin position="1"/>
        <end position="11"/>
    </location>
</feature>